<organism evidence="2 3">
    <name type="scientific">Phytophthora sojae (strain P6497)</name>
    <name type="common">Soybean stem and root rot agent</name>
    <name type="synonym">Phytophthora megasperma f. sp. glycines</name>
    <dbReference type="NCBI Taxonomy" id="1094619"/>
    <lineage>
        <taxon>Eukaryota</taxon>
        <taxon>Sar</taxon>
        <taxon>Stramenopiles</taxon>
        <taxon>Oomycota</taxon>
        <taxon>Peronosporomycetes</taxon>
        <taxon>Peronosporales</taxon>
        <taxon>Peronosporaceae</taxon>
        <taxon>Phytophthora</taxon>
    </lineage>
</organism>
<evidence type="ECO:0000313" key="3">
    <source>
        <dbReference type="Proteomes" id="UP000002640"/>
    </source>
</evidence>
<name>G4ZX45_PHYSP</name>
<dbReference type="KEGG" id="psoj:PHYSODRAFT_317554"/>
<evidence type="ECO:0000313" key="2">
    <source>
        <dbReference type="EMBL" id="EGZ12515.1"/>
    </source>
</evidence>
<keyword evidence="3" id="KW-1185">Reference proteome</keyword>
<reference evidence="2 3" key="1">
    <citation type="journal article" date="2006" name="Science">
        <title>Phytophthora genome sequences uncover evolutionary origins and mechanisms of pathogenesis.</title>
        <authorList>
            <person name="Tyler B.M."/>
            <person name="Tripathy S."/>
            <person name="Zhang X."/>
            <person name="Dehal P."/>
            <person name="Jiang R.H."/>
            <person name="Aerts A."/>
            <person name="Arredondo F.D."/>
            <person name="Baxter L."/>
            <person name="Bensasson D."/>
            <person name="Beynon J.L."/>
            <person name="Chapman J."/>
            <person name="Damasceno C.M."/>
            <person name="Dorrance A.E."/>
            <person name="Dou D."/>
            <person name="Dickerman A.W."/>
            <person name="Dubchak I.L."/>
            <person name="Garbelotto M."/>
            <person name="Gijzen M."/>
            <person name="Gordon S.G."/>
            <person name="Govers F."/>
            <person name="Grunwald N.J."/>
            <person name="Huang W."/>
            <person name="Ivors K.L."/>
            <person name="Jones R.W."/>
            <person name="Kamoun S."/>
            <person name="Krampis K."/>
            <person name="Lamour K.H."/>
            <person name="Lee M.K."/>
            <person name="McDonald W.H."/>
            <person name="Medina M."/>
            <person name="Meijer H.J."/>
            <person name="Nordberg E.K."/>
            <person name="Maclean D.J."/>
            <person name="Ospina-Giraldo M.D."/>
            <person name="Morris P.F."/>
            <person name="Phuntumart V."/>
            <person name="Putnam N.H."/>
            <person name="Rash S."/>
            <person name="Rose J.K."/>
            <person name="Sakihama Y."/>
            <person name="Salamov A.A."/>
            <person name="Savidor A."/>
            <person name="Scheuring C.F."/>
            <person name="Smith B.M."/>
            <person name="Sobral B.W."/>
            <person name="Terry A."/>
            <person name="Torto-Alalibo T.A."/>
            <person name="Win J."/>
            <person name="Xu Z."/>
            <person name="Zhang H."/>
            <person name="Grigoriev I.V."/>
            <person name="Rokhsar D.S."/>
            <person name="Boore J.L."/>
        </authorList>
    </citation>
    <scope>NUCLEOTIDE SEQUENCE [LARGE SCALE GENOMIC DNA]</scope>
    <source>
        <strain evidence="2 3">P6497</strain>
    </source>
</reference>
<sequence>MMRVAIRNAAEACARVSRRRSLSEGCNIHLLTTITEEEQERSASQPQNEPEEHQFQLTRHHNNTQETRSKSESFICTAQGIVFQDTKSQQYQTRLRNLMALAANPNSSKSNALLAQKALRYRNKMMERRRACS</sequence>
<dbReference type="OMA" id="SEGCNIH"/>
<dbReference type="EMBL" id="JH159157">
    <property type="protein sequence ID" value="EGZ12515.1"/>
    <property type="molecule type" value="Genomic_DNA"/>
</dbReference>
<evidence type="ECO:0000256" key="1">
    <source>
        <dbReference type="SAM" id="MobiDB-lite"/>
    </source>
</evidence>
<dbReference type="RefSeq" id="XP_009532848.1">
    <property type="nucleotide sequence ID" value="XM_009534553.1"/>
</dbReference>
<dbReference type="AlphaFoldDB" id="G4ZX45"/>
<feature type="region of interest" description="Disordered" evidence="1">
    <location>
        <begin position="36"/>
        <end position="71"/>
    </location>
</feature>
<protein>
    <submittedName>
        <fullName evidence="2">Uncharacterized protein</fullName>
    </submittedName>
</protein>
<dbReference type="Proteomes" id="UP000002640">
    <property type="component" value="Unassembled WGS sequence"/>
</dbReference>
<dbReference type="InParanoid" id="G4ZX45"/>
<dbReference type="GeneID" id="20644098"/>
<proteinExistence type="predicted"/>
<accession>G4ZX45</accession>
<gene>
    <name evidence="2" type="ORF">PHYSODRAFT_317554</name>
</gene>